<dbReference type="GO" id="GO:0106310">
    <property type="term" value="F:protein serine kinase activity"/>
    <property type="evidence" value="ECO:0007669"/>
    <property type="project" value="RHEA"/>
</dbReference>
<dbReference type="CDD" id="cd14066">
    <property type="entry name" value="STKc_IRAK"/>
    <property type="match status" value="1"/>
</dbReference>
<evidence type="ECO:0000256" key="8">
    <source>
        <dbReference type="ARBA" id="ARBA00022741"/>
    </source>
</evidence>
<evidence type="ECO:0000256" key="4">
    <source>
        <dbReference type="ARBA" id="ARBA00022679"/>
    </source>
</evidence>
<dbReference type="GO" id="GO:0016020">
    <property type="term" value="C:membrane"/>
    <property type="evidence" value="ECO:0007669"/>
    <property type="project" value="UniProtKB-SubCell"/>
</dbReference>
<keyword evidence="9 18" id="KW-0418">Kinase</keyword>
<evidence type="ECO:0000256" key="5">
    <source>
        <dbReference type="ARBA" id="ARBA00022692"/>
    </source>
</evidence>
<evidence type="ECO:0000256" key="18">
    <source>
        <dbReference type="PIRNR" id="PIRNR000641"/>
    </source>
</evidence>
<evidence type="ECO:0000256" key="9">
    <source>
        <dbReference type="ARBA" id="ARBA00022777"/>
    </source>
</evidence>
<keyword evidence="12 20" id="KW-0472">Membrane</keyword>
<evidence type="ECO:0000256" key="1">
    <source>
        <dbReference type="ARBA" id="ARBA00004479"/>
    </source>
</evidence>
<dbReference type="GO" id="GO:0004674">
    <property type="term" value="F:protein serine/threonine kinase activity"/>
    <property type="evidence" value="ECO:0007669"/>
    <property type="project" value="UniProtKB-KW"/>
</dbReference>
<dbReference type="InterPro" id="IPR017441">
    <property type="entry name" value="Protein_kinase_ATP_BS"/>
</dbReference>
<dbReference type="InterPro" id="IPR011009">
    <property type="entry name" value="Kinase-like_dom_sf"/>
</dbReference>
<comment type="catalytic activity">
    <reaction evidence="17 18">
        <text>L-seryl-[protein] + ATP = O-phospho-L-seryl-[protein] + ADP + H(+)</text>
        <dbReference type="Rhea" id="RHEA:17989"/>
        <dbReference type="Rhea" id="RHEA-COMP:9863"/>
        <dbReference type="Rhea" id="RHEA-COMP:11604"/>
        <dbReference type="ChEBI" id="CHEBI:15378"/>
        <dbReference type="ChEBI" id="CHEBI:29999"/>
        <dbReference type="ChEBI" id="CHEBI:30616"/>
        <dbReference type="ChEBI" id="CHEBI:83421"/>
        <dbReference type="ChEBI" id="CHEBI:456216"/>
        <dbReference type="EC" id="2.7.11.1"/>
    </reaction>
</comment>
<evidence type="ECO:0000259" key="22">
    <source>
        <dbReference type="PROSITE" id="PS50011"/>
    </source>
</evidence>
<dbReference type="CDD" id="cd00028">
    <property type="entry name" value="B_lectin"/>
    <property type="match status" value="1"/>
</dbReference>
<dbReference type="Gene3D" id="3.30.200.20">
    <property type="entry name" value="Phosphorylase Kinase, domain 1"/>
    <property type="match status" value="1"/>
</dbReference>
<evidence type="ECO:0000256" key="10">
    <source>
        <dbReference type="ARBA" id="ARBA00022840"/>
    </source>
</evidence>
<evidence type="ECO:0000256" key="16">
    <source>
        <dbReference type="ARBA" id="ARBA00047899"/>
    </source>
</evidence>
<dbReference type="Gene3D" id="2.90.10.10">
    <property type="entry name" value="Bulb-type lectin domain"/>
    <property type="match status" value="2"/>
</dbReference>
<dbReference type="OMA" id="GGWTPVW"/>
<dbReference type="SMART" id="SM00108">
    <property type="entry name" value="B_lectin"/>
    <property type="match status" value="1"/>
</dbReference>
<proteinExistence type="inferred from homology"/>
<evidence type="ECO:0000313" key="25">
    <source>
        <dbReference type="Proteomes" id="UP000327085"/>
    </source>
</evidence>
<evidence type="ECO:0000256" key="17">
    <source>
        <dbReference type="ARBA" id="ARBA00048679"/>
    </source>
</evidence>
<dbReference type="AlphaFoldDB" id="A0A5E4FW86"/>
<dbReference type="Pfam" id="PF01453">
    <property type="entry name" value="B_lectin"/>
    <property type="match status" value="1"/>
</dbReference>
<keyword evidence="5 20" id="KW-0812">Transmembrane</keyword>
<evidence type="ECO:0000256" key="14">
    <source>
        <dbReference type="ARBA" id="ARBA00023170"/>
    </source>
</evidence>
<protein>
    <recommendedName>
        <fullName evidence="18">Receptor-like serine/threonine-protein kinase</fullName>
        <ecNumber evidence="18">2.7.11.1</ecNumber>
    </recommendedName>
</protein>
<keyword evidence="7 24" id="KW-0430">Lectin</keyword>
<dbReference type="PROSITE" id="PS50927">
    <property type="entry name" value="BULB_LECTIN"/>
    <property type="match status" value="1"/>
</dbReference>
<dbReference type="InterPro" id="IPR051343">
    <property type="entry name" value="G-type_lectin_kinases/EP1-like"/>
</dbReference>
<dbReference type="SUPFAM" id="SSF56112">
    <property type="entry name" value="Protein kinase-like (PK-like)"/>
    <property type="match status" value="1"/>
</dbReference>
<evidence type="ECO:0000313" key="24">
    <source>
        <dbReference type="EMBL" id="VVA31692.1"/>
    </source>
</evidence>
<dbReference type="PANTHER" id="PTHR47976">
    <property type="entry name" value="G-TYPE LECTIN S-RECEPTOR-LIKE SERINE/THREONINE-PROTEIN KINASE SD2-5"/>
    <property type="match status" value="1"/>
</dbReference>
<evidence type="ECO:0000256" key="19">
    <source>
        <dbReference type="PROSITE-ProRule" id="PRU10141"/>
    </source>
</evidence>
<keyword evidence="15" id="KW-0325">Glycoprotein</keyword>
<dbReference type="Proteomes" id="UP000327085">
    <property type="component" value="Chromosome 6"/>
</dbReference>
<keyword evidence="14 24" id="KW-0675">Receptor</keyword>
<dbReference type="InterPro" id="IPR024171">
    <property type="entry name" value="SRK-like_kinase"/>
</dbReference>
<comment type="catalytic activity">
    <reaction evidence="16 18">
        <text>L-threonyl-[protein] + ATP = O-phospho-L-threonyl-[protein] + ADP + H(+)</text>
        <dbReference type="Rhea" id="RHEA:46608"/>
        <dbReference type="Rhea" id="RHEA-COMP:11060"/>
        <dbReference type="Rhea" id="RHEA-COMP:11605"/>
        <dbReference type="ChEBI" id="CHEBI:15378"/>
        <dbReference type="ChEBI" id="CHEBI:30013"/>
        <dbReference type="ChEBI" id="CHEBI:30616"/>
        <dbReference type="ChEBI" id="CHEBI:61977"/>
        <dbReference type="ChEBI" id="CHEBI:456216"/>
        <dbReference type="EC" id="2.7.11.1"/>
    </reaction>
</comment>
<dbReference type="EMBL" id="CABIKO010000224">
    <property type="protein sequence ID" value="VVA31692.1"/>
    <property type="molecule type" value="Genomic_DNA"/>
</dbReference>
<dbReference type="PROSITE" id="PS00108">
    <property type="entry name" value="PROTEIN_KINASE_ST"/>
    <property type="match status" value="1"/>
</dbReference>
<name>A0A5E4FW86_PRUDU</name>
<evidence type="ECO:0000256" key="2">
    <source>
        <dbReference type="ARBA" id="ARBA00022527"/>
    </source>
</evidence>
<feature type="chain" id="PRO_5023087955" description="Receptor-like serine/threonine-protein kinase" evidence="21">
    <location>
        <begin position="34"/>
        <end position="827"/>
    </location>
</feature>
<evidence type="ECO:0000256" key="6">
    <source>
        <dbReference type="ARBA" id="ARBA00022729"/>
    </source>
</evidence>
<dbReference type="InterPro" id="IPR000719">
    <property type="entry name" value="Prot_kinase_dom"/>
</dbReference>
<evidence type="ECO:0000256" key="15">
    <source>
        <dbReference type="ARBA" id="ARBA00023180"/>
    </source>
</evidence>
<evidence type="ECO:0000256" key="13">
    <source>
        <dbReference type="ARBA" id="ARBA00023157"/>
    </source>
</evidence>
<dbReference type="InterPro" id="IPR008271">
    <property type="entry name" value="Ser/Thr_kinase_AS"/>
</dbReference>
<feature type="transmembrane region" description="Helical" evidence="20">
    <location>
        <begin position="476"/>
        <end position="500"/>
    </location>
</feature>
<gene>
    <name evidence="24" type="ORF">ALMOND_2B024040</name>
</gene>
<keyword evidence="10 18" id="KW-0067">ATP-binding</keyword>
<dbReference type="InParanoid" id="A0A5E4FW86"/>
<evidence type="ECO:0000256" key="21">
    <source>
        <dbReference type="SAM" id="SignalP"/>
    </source>
</evidence>
<accession>A0A5E4FW86</accession>
<evidence type="ECO:0000259" key="23">
    <source>
        <dbReference type="PROSITE" id="PS50927"/>
    </source>
</evidence>
<sequence>MPNLIGARKLAMAFTVRLLLFSSLFLLPVSVFAQTNGGIAVGDFLTATAANSSPWLSPSGDFAFGFFPLGSNDLFLLSIWYAKIPDRTIVWNANRDNEAAVAPKGSTVNLTANSGLVLKNPQGDELWKSEISVGVVANGVINDTGNFVLQDRNSESLWETFNNPTDTMLPGQTFERSRKLSSRQSETNYSKGRFQLLLQDDGNLVISTINLPTNFANAPYYATDTTSGTVAGSEGKELVFNVSGYLYVVRENGGKYNLEVGEAVSAMDNYIRATLNFDGIFAQYYHPKNFTGNVSWTLRWSEPDDICQRNREDSGVGVCGYNSICTLKDKRPTCGCPKGFSLLDPNDPYRGCKPDFIQGCEEDEISGTKDLYDVEVLTNTDWPISDYVQLKPFTAEKCNESCFQDCSCAVAIFRSETCWKKKLPLSNGRVDTSLNSQAFIKVRKDNSTLRIPAPQHPCPDDKKKKSQTTVIRAESVLLGTSIFVNFILGAALCLGFVLIFRKKHVRSAEIVLDSNLRSFSYEQLQEATNGFKEELGKGAFGTVYKGVLQIGSGVQVAVKKLNYVMQEIEKEFKTELNVIGQTHHKNLVRLFGYCDEGQQRLLVYELLSNGTLASYLFTDIKPSWRQRIEIAYGVARGLLYLHEECSTQIIHCDIKPQNILLDDYYTARISDFGLAKLLMMDQSKTHTAIRGTKGYVAPEWFRNMPITTKVDVYSFGVVLLEIICCRRSVDVENNCEEKAILTDWVYDCFLEGALDAIVDYEVQALGDKTTLENFVMVAIWCIQEDPYLRPNMRKVVQMLEGVVEVQVPACPSPFSRACLKESFVSQV</sequence>
<keyword evidence="8 18" id="KW-0547">Nucleotide-binding</keyword>
<dbReference type="Pfam" id="PF00069">
    <property type="entry name" value="Pkinase"/>
    <property type="match status" value="1"/>
</dbReference>
<dbReference type="Gramene" id="VVA31692">
    <property type="protein sequence ID" value="VVA31692"/>
    <property type="gene ID" value="Prudul26B024040"/>
</dbReference>
<evidence type="ECO:0000256" key="3">
    <source>
        <dbReference type="ARBA" id="ARBA00022536"/>
    </source>
</evidence>
<keyword evidence="2 18" id="KW-0723">Serine/threonine-protein kinase</keyword>
<dbReference type="GO" id="GO:0005524">
    <property type="term" value="F:ATP binding"/>
    <property type="evidence" value="ECO:0007669"/>
    <property type="project" value="UniProtKB-UniRule"/>
</dbReference>
<keyword evidence="6 21" id="KW-0732">Signal</keyword>
<dbReference type="PROSITE" id="PS00107">
    <property type="entry name" value="PROTEIN_KINASE_ATP"/>
    <property type="match status" value="1"/>
</dbReference>
<dbReference type="PROSITE" id="PS50011">
    <property type="entry name" value="PROTEIN_KINASE_DOM"/>
    <property type="match status" value="1"/>
</dbReference>
<dbReference type="EC" id="2.7.11.1" evidence="18"/>
<evidence type="ECO:0000256" key="12">
    <source>
        <dbReference type="ARBA" id="ARBA00023136"/>
    </source>
</evidence>
<reference evidence="25" key="1">
    <citation type="journal article" date="2020" name="Plant J.">
        <title>Transposons played a major role in the diversification between the closely related almond and peach genomes: results from the almond genome sequence.</title>
        <authorList>
            <person name="Alioto T."/>
            <person name="Alexiou K.G."/>
            <person name="Bardil A."/>
            <person name="Barteri F."/>
            <person name="Castanera R."/>
            <person name="Cruz F."/>
            <person name="Dhingra A."/>
            <person name="Duval H."/>
            <person name="Fernandez I Marti A."/>
            <person name="Frias L."/>
            <person name="Galan B."/>
            <person name="Garcia J.L."/>
            <person name="Howad W."/>
            <person name="Gomez-Garrido J."/>
            <person name="Gut M."/>
            <person name="Julca I."/>
            <person name="Morata J."/>
            <person name="Puigdomenech P."/>
            <person name="Ribeca P."/>
            <person name="Rubio Cabetas M.J."/>
            <person name="Vlasova A."/>
            <person name="Wirthensohn M."/>
            <person name="Garcia-Mas J."/>
            <person name="Gabaldon T."/>
            <person name="Casacuberta J.M."/>
            <person name="Arus P."/>
        </authorList>
    </citation>
    <scope>NUCLEOTIDE SEQUENCE [LARGE SCALE GENOMIC DNA]</scope>
    <source>
        <strain evidence="25">cv. Texas</strain>
    </source>
</reference>
<evidence type="ECO:0000256" key="7">
    <source>
        <dbReference type="ARBA" id="ARBA00022734"/>
    </source>
</evidence>
<keyword evidence="4 18" id="KW-0808">Transferase</keyword>
<dbReference type="FunFam" id="3.30.200.20:FF:000059">
    <property type="entry name" value="S-receptor-like serine/threonine-protein kinase"/>
    <property type="match status" value="1"/>
</dbReference>
<dbReference type="GO" id="GO:0030246">
    <property type="term" value="F:carbohydrate binding"/>
    <property type="evidence" value="ECO:0007669"/>
    <property type="project" value="UniProtKB-KW"/>
</dbReference>
<dbReference type="InterPro" id="IPR036426">
    <property type="entry name" value="Bulb-type_lectin_dom_sf"/>
</dbReference>
<keyword evidence="13" id="KW-1015">Disulfide bond</keyword>
<dbReference type="Gene3D" id="1.10.510.10">
    <property type="entry name" value="Transferase(Phosphotransferase) domain 1"/>
    <property type="match status" value="1"/>
</dbReference>
<keyword evidence="11 20" id="KW-1133">Transmembrane helix</keyword>
<dbReference type="FunCoup" id="A0A5E4FW86">
    <property type="interactions" value="77"/>
</dbReference>
<dbReference type="SUPFAM" id="SSF51110">
    <property type="entry name" value="alpha-D-mannose-specific plant lectins"/>
    <property type="match status" value="1"/>
</dbReference>
<dbReference type="FunFam" id="1.10.510.10:FF:000237">
    <property type="entry name" value="G-type lectin S-receptor-like serine/threonine-protein kinase"/>
    <property type="match status" value="1"/>
</dbReference>
<evidence type="ECO:0000256" key="11">
    <source>
        <dbReference type="ARBA" id="ARBA00022989"/>
    </source>
</evidence>
<evidence type="ECO:0000256" key="20">
    <source>
        <dbReference type="SAM" id="Phobius"/>
    </source>
</evidence>
<comment type="subcellular location">
    <subcellularLocation>
        <location evidence="1">Membrane</location>
        <topology evidence="1">Single-pass type I membrane protein</topology>
    </subcellularLocation>
</comment>
<dbReference type="InterPro" id="IPR001480">
    <property type="entry name" value="Bulb-type_lectin_dom"/>
</dbReference>
<dbReference type="PANTHER" id="PTHR47976:SF15">
    <property type="entry name" value="G-TYPE LECTIN S-RECEPTOR-LIKE SERINE_THREONINE-PROTEIN KINASE RLK1"/>
    <property type="match status" value="1"/>
</dbReference>
<dbReference type="FunFam" id="2.90.10.10:FF:000013">
    <property type="entry name" value="G-type lectin S-receptor-like serine/threonine-protein kinase LECRK1"/>
    <property type="match status" value="1"/>
</dbReference>
<feature type="domain" description="Bulb-type lectin" evidence="23">
    <location>
        <begin position="41"/>
        <end position="162"/>
    </location>
</feature>
<feature type="domain" description="Protein kinase" evidence="22">
    <location>
        <begin position="529"/>
        <end position="803"/>
    </location>
</feature>
<feature type="binding site" evidence="19">
    <location>
        <position position="560"/>
    </location>
    <ligand>
        <name>ATP</name>
        <dbReference type="ChEBI" id="CHEBI:30616"/>
    </ligand>
</feature>
<feature type="signal peptide" evidence="21">
    <location>
        <begin position="1"/>
        <end position="33"/>
    </location>
</feature>
<comment type="similarity">
    <text evidence="18">Belongs to the protein kinase superfamily. Ser/Thr protein kinase family.</text>
</comment>
<dbReference type="SMART" id="SM00220">
    <property type="entry name" value="S_TKc"/>
    <property type="match status" value="1"/>
</dbReference>
<keyword evidence="3" id="KW-0245">EGF-like domain</keyword>
<dbReference type="PIRSF" id="PIRSF000641">
    <property type="entry name" value="SRK"/>
    <property type="match status" value="1"/>
</dbReference>
<organism evidence="24 25">
    <name type="scientific">Prunus dulcis</name>
    <name type="common">Almond</name>
    <name type="synonym">Amygdalus dulcis</name>
    <dbReference type="NCBI Taxonomy" id="3755"/>
    <lineage>
        <taxon>Eukaryota</taxon>
        <taxon>Viridiplantae</taxon>
        <taxon>Streptophyta</taxon>
        <taxon>Embryophyta</taxon>
        <taxon>Tracheophyta</taxon>
        <taxon>Spermatophyta</taxon>
        <taxon>Magnoliopsida</taxon>
        <taxon>eudicotyledons</taxon>
        <taxon>Gunneridae</taxon>
        <taxon>Pentapetalae</taxon>
        <taxon>rosids</taxon>
        <taxon>fabids</taxon>
        <taxon>Rosales</taxon>
        <taxon>Rosaceae</taxon>
        <taxon>Amygdaloideae</taxon>
        <taxon>Amygdaleae</taxon>
        <taxon>Prunus</taxon>
    </lineage>
</organism>